<feature type="transmembrane region" description="Helical" evidence="1">
    <location>
        <begin position="95"/>
        <end position="118"/>
    </location>
</feature>
<keyword evidence="1" id="KW-0812">Transmembrane</keyword>
<keyword evidence="3" id="KW-1185">Reference proteome</keyword>
<protein>
    <submittedName>
        <fullName evidence="2">Uncharacterized protein</fullName>
    </submittedName>
</protein>
<keyword evidence="1" id="KW-1133">Transmembrane helix</keyword>
<dbReference type="EMBL" id="RRYP01001271">
    <property type="protein sequence ID" value="TNV86148.1"/>
    <property type="molecule type" value="Genomic_DNA"/>
</dbReference>
<comment type="caution">
    <text evidence="2">The sequence shown here is derived from an EMBL/GenBank/DDBJ whole genome shotgun (WGS) entry which is preliminary data.</text>
</comment>
<reference evidence="2" key="1">
    <citation type="submission" date="2019-06" db="EMBL/GenBank/DDBJ databases">
        <authorList>
            <person name="Zheng W."/>
        </authorList>
    </citation>
    <scope>NUCLEOTIDE SEQUENCE</scope>
    <source>
        <strain evidence="2">QDHG01</strain>
    </source>
</reference>
<evidence type="ECO:0000313" key="3">
    <source>
        <dbReference type="Proteomes" id="UP000785679"/>
    </source>
</evidence>
<proteinExistence type="predicted"/>
<organism evidence="2 3">
    <name type="scientific">Halteria grandinella</name>
    <dbReference type="NCBI Taxonomy" id="5974"/>
    <lineage>
        <taxon>Eukaryota</taxon>
        <taxon>Sar</taxon>
        <taxon>Alveolata</taxon>
        <taxon>Ciliophora</taxon>
        <taxon>Intramacronucleata</taxon>
        <taxon>Spirotrichea</taxon>
        <taxon>Stichotrichia</taxon>
        <taxon>Sporadotrichida</taxon>
        <taxon>Halteriidae</taxon>
        <taxon>Halteria</taxon>
    </lineage>
</organism>
<dbReference type="OrthoDB" id="439101at2759"/>
<dbReference type="AlphaFoldDB" id="A0A8J8T9E2"/>
<feature type="transmembrane region" description="Helical" evidence="1">
    <location>
        <begin position="280"/>
        <end position="299"/>
    </location>
</feature>
<dbReference type="Proteomes" id="UP000785679">
    <property type="component" value="Unassembled WGS sequence"/>
</dbReference>
<name>A0A8J8T9E2_HALGN</name>
<accession>A0A8J8T9E2</accession>
<keyword evidence="1" id="KW-0472">Membrane</keyword>
<evidence type="ECO:0000313" key="2">
    <source>
        <dbReference type="EMBL" id="TNV86148.1"/>
    </source>
</evidence>
<sequence>MEKLKVSSKYGTKLTFAETKVFNQDASHGLSHEELVYNLNKIHPRIIQYDNQTKKNIYIEHAVCGTNTGISCCGKTSRQSEFAPYGVGIVLYFQFLKFIALVLFFATLMSIPSYIFYFSGNSSALQQKNAKSILTAFSLGNIGQSQYACNSGQYNNQSQGNITLFCSFGTLDSITLFGQSLLAQNGSCQNDGVNIKYSPPSCNIDKFTDAQQDSIDVAFADQCKGNTTCNFLFDNTILPQTNCLISQPQSSYIYFVQAACKADEIDLLLRNNIFLTKEKVALIIVLLDIAICYVLYFSFQLLRTMQLATNQEILMRICRVLLRSTPNLANHEKLCRQSGGTALQIFFKAINSIQRQTFRYVPY</sequence>
<evidence type="ECO:0000256" key="1">
    <source>
        <dbReference type="SAM" id="Phobius"/>
    </source>
</evidence>
<gene>
    <name evidence="2" type="ORF">FGO68_gene10021</name>
</gene>